<dbReference type="SUPFAM" id="SSF54373">
    <property type="entry name" value="FAD-linked reductases, C-terminal domain"/>
    <property type="match status" value="1"/>
</dbReference>
<reference evidence="3" key="1">
    <citation type="submission" date="2018-05" db="EMBL/GenBank/DDBJ databases">
        <authorList>
            <person name="Lanie J.A."/>
            <person name="Ng W.-L."/>
            <person name="Kazmierczak K.M."/>
            <person name="Andrzejewski T.M."/>
            <person name="Davidsen T.M."/>
            <person name="Wayne K.J."/>
            <person name="Tettelin H."/>
            <person name="Glass J.I."/>
            <person name="Rusch D."/>
            <person name="Podicherti R."/>
            <person name="Tsui H.-C.T."/>
            <person name="Winkler M.E."/>
        </authorList>
    </citation>
    <scope>NUCLEOTIDE SEQUENCE</scope>
</reference>
<evidence type="ECO:0000256" key="1">
    <source>
        <dbReference type="ARBA" id="ARBA00023002"/>
    </source>
</evidence>
<organism evidence="3">
    <name type="scientific">marine metagenome</name>
    <dbReference type="NCBI Taxonomy" id="408172"/>
    <lineage>
        <taxon>unclassified sequences</taxon>
        <taxon>metagenomes</taxon>
        <taxon>ecological metagenomes</taxon>
    </lineage>
</organism>
<dbReference type="Gene3D" id="3.50.50.60">
    <property type="entry name" value="FAD/NAD(P)-binding domain"/>
    <property type="match status" value="1"/>
</dbReference>
<evidence type="ECO:0000313" key="3">
    <source>
        <dbReference type="EMBL" id="SVC71598.1"/>
    </source>
</evidence>
<dbReference type="InterPro" id="IPR036188">
    <property type="entry name" value="FAD/NAD-bd_sf"/>
</dbReference>
<dbReference type="GO" id="GO:0005737">
    <property type="term" value="C:cytoplasm"/>
    <property type="evidence" value="ECO:0007669"/>
    <property type="project" value="TreeGrafter"/>
</dbReference>
<feature type="domain" description="FAD dependent oxidoreductase" evidence="2">
    <location>
        <begin position="26"/>
        <end position="298"/>
    </location>
</feature>
<dbReference type="InterPro" id="IPR006076">
    <property type="entry name" value="FAD-dep_OxRdtase"/>
</dbReference>
<protein>
    <recommendedName>
        <fullName evidence="2">FAD dependent oxidoreductase domain-containing protein</fullName>
    </recommendedName>
</protein>
<accession>A0A382PFX3</accession>
<dbReference type="Gene3D" id="3.30.9.10">
    <property type="entry name" value="D-Amino Acid Oxidase, subunit A, domain 2"/>
    <property type="match status" value="1"/>
</dbReference>
<dbReference type="AlphaFoldDB" id="A0A382PFX3"/>
<dbReference type="SUPFAM" id="SSF51905">
    <property type="entry name" value="FAD/NAD(P)-binding domain"/>
    <property type="match status" value="1"/>
</dbReference>
<evidence type="ECO:0000259" key="2">
    <source>
        <dbReference type="Pfam" id="PF01266"/>
    </source>
</evidence>
<sequence length="327" mass="36312">MVGYGVPDLVLDYGLKSFQLHSSLSSDLLEETGIDTEYDVQPTINLAMTKDEAVDLQLQTKWQNKVKGFKSEWFSSEEMLKIEPRISSKIYGGSIIQGSVMLDPYKLTLGLLTSAENKGAEIKYSEVIKVKSQSSGNIIITTKTETFNTNRVIFAMGPWTQFVSDRIGTKVPVEPLRGQIIKLKIDAPHINYINWSHSYVSSKPDGMVWIGTTTEKVGFDERVTFEARNNMIEDVTSVFSYLQDAEMAGHTACLRPLSADGIPIIGYGKDNKNYVLVTGGGKKGILYGPYLGKLAAQLTLGKTPTMDISPLRPDRNYALNNDNEEVY</sequence>
<dbReference type="EMBL" id="UINC01106734">
    <property type="protein sequence ID" value="SVC71598.1"/>
    <property type="molecule type" value="Genomic_DNA"/>
</dbReference>
<keyword evidence="1" id="KW-0560">Oxidoreductase</keyword>
<gene>
    <name evidence="3" type="ORF">METZ01_LOCUS324452</name>
</gene>
<dbReference type="PANTHER" id="PTHR13847:SF289">
    <property type="entry name" value="GLYCINE OXIDASE"/>
    <property type="match status" value="1"/>
</dbReference>
<dbReference type="Pfam" id="PF01266">
    <property type="entry name" value="DAO"/>
    <property type="match status" value="1"/>
</dbReference>
<dbReference type="GO" id="GO:0016491">
    <property type="term" value="F:oxidoreductase activity"/>
    <property type="evidence" value="ECO:0007669"/>
    <property type="project" value="UniProtKB-KW"/>
</dbReference>
<proteinExistence type="predicted"/>
<dbReference type="PANTHER" id="PTHR13847">
    <property type="entry name" value="SARCOSINE DEHYDROGENASE-RELATED"/>
    <property type="match status" value="1"/>
</dbReference>
<name>A0A382PFX3_9ZZZZ</name>